<dbReference type="GO" id="GO:0006355">
    <property type="term" value="P:regulation of DNA-templated transcription"/>
    <property type="evidence" value="ECO:0007669"/>
    <property type="project" value="InterPro"/>
</dbReference>
<feature type="compositionally biased region" description="Basic and acidic residues" evidence="1">
    <location>
        <begin position="393"/>
        <end position="420"/>
    </location>
</feature>
<dbReference type="InterPro" id="IPR039327">
    <property type="entry name" value="CON7-like"/>
</dbReference>
<feature type="region of interest" description="Disordered" evidence="1">
    <location>
        <begin position="210"/>
        <end position="473"/>
    </location>
</feature>
<comment type="caution">
    <text evidence="2">The sequence shown here is derived from an EMBL/GenBank/DDBJ whole genome shotgun (WGS) entry which is preliminary data.</text>
</comment>
<dbReference type="PANTHER" id="PTHR36167">
    <property type="entry name" value="C2H2 FINGER DOMAIN TRANSCRIPTION FACTOR (EUROFUNG)-RELATED"/>
    <property type="match status" value="1"/>
</dbReference>
<dbReference type="AlphaFoldDB" id="A0A1V6SYB4"/>
<evidence type="ECO:0008006" key="4">
    <source>
        <dbReference type="Google" id="ProtNLM"/>
    </source>
</evidence>
<feature type="compositionally biased region" description="Basic residues" evidence="1">
    <location>
        <begin position="310"/>
        <end position="328"/>
    </location>
</feature>
<evidence type="ECO:0000313" key="3">
    <source>
        <dbReference type="Proteomes" id="UP000191342"/>
    </source>
</evidence>
<feature type="compositionally biased region" description="Basic and acidic residues" evidence="1">
    <location>
        <begin position="298"/>
        <end position="309"/>
    </location>
</feature>
<dbReference type="Proteomes" id="UP000191342">
    <property type="component" value="Unassembled WGS sequence"/>
</dbReference>
<reference evidence="3" key="1">
    <citation type="journal article" date="2017" name="Nat. Microbiol.">
        <title>Global analysis of biosynthetic gene clusters reveals vast potential of secondary metabolite production in Penicillium species.</title>
        <authorList>
            <person name="Nielsen J.C."/>
            <person name="Grijseels S."/>
            <person name="Prigent S."/>
            <person name="Ji B."/>
            <person name="Dainat J."/>
            <person name="Nielsen K.F."/>
            <person name="Frisvad J.C."/>
            <person name="Workman M."/>
            <person name="Nielsen J."/>
        </authorList>
    </citation>
    <scope>NUCLEOTIDE SEQUENCE [LARGE SCALE GENOMIC DNA]</scope>
    <source>
        <strain evidence="3">IBT 14082</strain>
    </source>
</reference>
<dbReference type="OrthoDB" id="5431013at2759"/>
<evidence type="ECO:0000313" key="2">
    <source>
        <dbReference type="EMBL" id="OQE18901.1"/>
    </source>
</evidence>
<dbReference type="PANTHER" id="PTHR36167:SF4">
    <property type="entry name" value="FUNGAL N-TERMINAL DOMAIN-CONTAINING PROTEIN"/>
    <property type="match status" value="1"/>
</dbReference>
<feature type="compositionally biased region" description="Basic residues" evidence="1">
    <location>
        <begin position="375"/>
        <end position="392"/>
    </location>
</feature>
<keyword evidence="3" id="KW-1185">Reference proteome</keyword>
<proteinExistence type="predicted"/>
<feature type="compositionally biased region" description="Polar residues" evidence="1">
    <location>
        <begin position="360"/>
        <end position="369"/>
    </location>
</feature>
<dbReference type="EMBL" id="MLQL01000020">
    <property type="protein sequence ID" value="OQE18901.1"/>
    <property type="molecule type" value="Genomic_DNA"/>
</dbReference>
<organism evidence="2 3">
    <name type="scientific">Penicillium flavigenum</name>
    <dbReference type="NCBI Taxonomy" id="254877"/>
    <lineage>
        <taxon>Eukaryota</taxon>
        <taxon>Fungi</taxon>
        <taxon>Dikarya</taxon>
        <taxon>Ascomycota</taxon>
        <taxon>Pezizomycotina</taxon>
        <taxon>Eurotiomycetes</taxon>
        <taxon>Eurotiomycetidae</taxon>
        <taxon>Eurotiales</taxon>
        <taxon>Aspergillaceae</taxon>
        <taxon>Penicillium</taxon>
    </lineage>
</organism>
<name>A0A1V6SYB4_9EURO</name>
<protein>
    <recommendedName>
        <fullName evidence="4">Fungal N-terminal domain-containing protein</fullName>
    </recommendedName>
</protein>
<evidence type="ECO:0000256" key="1">
    <source>
        <dbReference type="SAM" id="MobiDB-lite"/>
    </source>
</evidence>
<gene>
    <name evidence="2" type="ORF">PENFLA_c020G01011</name>
</gene>
<sequence>MSGLEIVGVIASTFQIAEIGIKLSVKLCSFYRQIKDADNSAQRLASDVSLTCSILHQLGKILEQDSQTKLCSQQAFLTAQEVLEECENIFNQIDEAIQKKDPGSGNRSKHDCLQKAYQPYASNGRRRHPAYKAFSKGDDIDSYDGLTPREQFDRDYPVKRHPRVRYSLDRPLGITLMDEHPHMLRKERPNQPHGPPPTWGFDKIGVRARSSQYGDSHWDTSRTRTTPRPRGGHDLAPTALPHESDDSCDTYTDKYRRRHRRNRRESDRHGGNRSPQPHNGVDKQFVAVGLGTTALDGGHSDMSDYECLRPPRRRTSRPHRHSRRRSRYRGRDSFSDASTGDEDLRKSSYEPSAADHRSIHSNADTSSAEDSPRDRPRRHRRRSHHRSSRSHRRLEDGSKDRWPHKDTRGGFWDENHHHGDTLGGKNSADGDDEKDDKKEDESMEADTPPLRQKALDVSSSKLVATSGKESPRKHVAWDTLEDLMLSWTILPRDMIWL</sequence>
<feature type="compositionally biased region" description="Basic and acidic residues" evidence="1">
    <location>
        <begin position="342"/>
        <end position="358"/>
    </location>
</feature>
<accession>A0A1V6SYB4</accession>